<reference evidence="1 2" key="1">
    <citation type="submission" date="2019-10" db="EMBL/GenBank/DDBJ databases">
        <authorList>
            <person name="Karimi E."/>
        </authorList>
    </citation>
    <scope>NUCLEOTIDE SEQUENCE [LARGE SCALE GENOMIC DNA]</scope>
    <source>
        <strain evidence="1">Bacillus sp. 71</strain>
    </source>
</reference>
<gene>
    <name evidence="1" type="ORF">BACI71_70116</name>
</gene>
<dbReference type="Proteomes" id="UP000437562">
    <property type="component" value="Unassembled WGS sequence"/>
</dbReference>
<proteinExistence type="predicted"/>
<protein>
    <submittedName>
        <fullName evidence="1">Uncharacterized protein</fullName>
    </submittedName>
</protein>
<evidence type="ECO:0000313" key="2">
    <source>
        <dbReference type="Proteomes" id="UP000437562"/>
    </source>
</evidence>
<name>A0A654B0Y6_BACMY</name>
<organism evidence="1 2">
    <name type="scientific">Bacillus mycoides</name>
    <dbReference type="NCBI Taxonomy" id="1405"/>
    <lineage>
        <taxon>Bacteria</taxon>
        <taxon>Bacillati</taxon>
        <taxon>Bacillota</taxon>
        <taxon>Bacilli</taxon>
        <taxon>Bacillales</taxon>
        <taxon>Bacillaceae</taxon>
        <taxon>Bacillus</taxon>
        <taxon>Bacillus cereus group</taxon>
    </lineage>
</organism>
<evidence type="ECO:0000313" key="1">
    <source>
        <dbReference type="EMBL" id="VXC73972.1"/>
    </source>
</evidence>
<dbReference type="EMBL" id="CABWMC010000032">
    <property type="protein sequence ID" value="VXC73972.1"/>
    <property type="molecule type" value="Genomic_DNA"/>
</dbReference>
<sequence length="40" mass="4589">MKRFANIHQVEGFDVIHHFTNAAMGQTLKSLSIVINHNRL</sequence>
<accession>A0A654B0Y6</accession>
<dbReference type="AlphaFoldDB" id="A0A654B0Y6"/>